<dbReference type="Pfam" id="PF01565">
    <property type="entry name" value="FAD_binding_4"/>
    <property type="match status" value="1"/>
</dbReference>
<evidence type="ECO:0000256" key="6">
    <source>
        <dbReference type="ARBA" id="ARBA00022618"/>
    </source>
</evidence>
<comment type="function">
    <text evidence="2 16">Cell wall formation.</text>
</comment>
<dbReference type="InterPro" id="IPR016169">
    <property type="entry name" value="FAD-bd_PCMH_sub2"/>
</dbReference>
<dbReference type="InterPro" id="IPR036318">
    <property type="entry name" value="FAD-bd_PCMH-like_sf"/>
</dbReference>
<keyword evidence="12 16" id="KW-0560">Oxidoreductase</keyword>
<evidence type="ECO:0000256" key="7">
    <source>
        <dbReference type="ARBA" id="ARBA00022630"/>
    </source>
</evidence>
<reference evidence="18 19" key="1">
    <citation type="submission" date="2020-08" db="EMBL/GenBank/DDBJ databases">
        <title>Genome sequence of Weissella diestrammenae KACC 16890T.</title>
        <authorList>
            <person name="Hyun D.-W."/>
            <person name="Bae J.-W."/>
        </authorList>
    </citation>
    <scope>NUCLEOTIDE SEQUENCE [LARGE SCALE GENOMIC DNA]</scope>
    <source>
        <strain evidence="18 19">KACC 16890</strain>
    </source>
</reference>
<feature type="active site" evidence="16">
    <location>
        <position position="170"/>
    </location>
</feature>
<dbReference type="RefSeq" id="WP_187528673.1">
    <property type="nucleotide sequence ID" value="NZ_CP060724.1"/>
</dbReference>
<dbReference type="InterPro" id="IPR036635">
    <property type="entry name" value="MurB_C_sf"/>
</dbReference>
<keyword evidence="14 16" id="KW-0961">Cell wall biogenesis/degradation</keyword>
<dbReference type="PROSITE" id="PS51387">
    <property type="entry name" value="FAD_PCMH"/>
    <property type="match status" value="1"/>
</dbReference>
<evidence type="ECO:0000256" key="14">
    <source>
        <dbReference type="ARBA" id="ARBA00023316"/>
    </source>
</evidence>
<evidence type="ECO:0000256" key="10">
    <source>
        <dbReference type="ARBA" id="ARBA00022960"/>
    </source>
</evidence>
<dbReference type="GO" id="GO:0071949">
    <property type="term" value="F:FAD binding"/>
    <property type="evidence" value="ECO:0007669"/>
    <property type="project" value="InterPro"/>
</dbReference>
<dbReference type="GO" id="GO:0009252">
    <property type="term" value="P:peptidoglycan biosynthetic process"/>
    <property type="evidence" value="ECO:0007669"/>
    <property type="project" value="UniProtKB-UniRule"/>
</dbReference>
<dbReference type="GO" id="GO:0008762">
    <property type="term" value="F:UDP-N-acetylmuramate dehydrogenase activity"/>
    <property type="evidence" value="ECO:0007669"/>
    <property type="project" value="UniProtKB-UniRule"/>
</dbReference>
<evidence type="ECO:0000256" key="12">
    <source>
        <dbReference type="ARBA" id="ARBA00023002"/>
    </source>
</evidence>
<sequence>MINLNQKFPGYDIKSQVSLANYTNTQVGGTADWAFWPSSVSHLQEVLQCAHDNNMPITVIGNASNLVIGDAGLRGLVIFLSKLCQIEVSGERITAQAGAALIDVTNVAMAHSLSGVEWAAGIPGSVGGAVYMNAGAYDGYIARWIDSVQVLTADNQIKELTNAEMAFDYRQSRIQTSGEVILGATFKLVPGDRAAIEQAMTDFNIQRATKQPLEYPSAGSVFKRPPHHYAGKLIMDAGMQGYTVGGAQVSKKHAGFIVNFNHATASDYIAVIRAVQAQVKAKFDVELETEVKILGE</sequence>
<dbReference type="Gene3D" id="3.30.43.10">
    <property type="entry name" value="Uridine Diphospho-n-acetylenolpyruvylglucosamine Reductase, domain 2"/>
    <property type="match status" value="1"/>
</dbReference>
<dbReference type="Pfam" id="PF02873">
    <property type="entry name" value="MurB_C"/>
    <property type="match status" value="1"/>
</dbReference>
<comment type="catalytic activity">
    <reaction evidence="15 16">
        <text>UDP-N-acetyl-alpha-D-muramate + NADP(+) = UDP-N-acetyl-3-O-(1-carboxyvinyl)-alpha-D-glucosamine + NADPH + H(+)</text>
        <dbReference type="Rhea" id="RHEA:12248"/>
        <dbReference type="ChEBI" id="CHEBI:15378"/>
        <dbReference type="ChEBI" id="CHEBI:57783"/>
        <dbReference type="ChEBI" id="CHEBI:58349"/>
        <dbReference type="ChEBI" id="CHEBI:68483"/>
        <dbReference type="ChEBI" id="CHEBI:70757"/>
        <dbReference type="EC" id="1.3.1.98"/>
    </reaction>
</comment>
<dbReference type="InterPro" id="IPR011601">
    <property type="entry name" value="MurB_C"/>
</dbReference>
<dbReference type="EMBL" id="CP060724">
    <property type="protein sequence ID" value="QNN74838.1"/>
    <property type="molecule type" value="Genomic_DNA"/>
</dbReference>
<accession>A0A7G9T413</accession>
<dbReference type="InterPro" id="IPR016166">
    <property type="entry name" value="FAD-bd_PCMH"/>
</dbReference>
<dbReference type="Gene3D" id="3.90.78.10">
    <property type="entry name" value="UDP-N-acetylenolpyruvoylglucosamine reductase, C-terminal domain"/>
    <property type="match status" value="1"/>
</dbReference>
<dbReference type="PANTHER" id="PTHR21071:SF4">
    <property type="entry name" value="UDP-N-ACETYLENOLPYRUVOYLGLUCOSAMINE REDUCTASE"/>
    <property type="match status" value="1"/>
</dbReference>
<dbReference type="EC" id="1.3.1.98" evidence="16"/>
<feature type="domain" description="FAD-binding PCMH-type" evidence="17">
    <location>
        <begin position="26"/>
        <end position="191"/>
    </location>
</feature>
<comment type="similarity">
    <text evidence="16">Belongs to the MurB family.</text>
</comment>
<dbReference type="NCBIfam" id="NF010480">
    <property type="entry name" value="PRK13905.1"/>
    <property type="match status" value="1"/>
</dbReference>
<dbReference type="PANTHER" id="PTHR21071">
    <property type="entry name" value="UDP-N-ACETYLENOLPYRUVOYLGLUCOSAMINE REDUCTASE"/>
    <property type="match status" value="1"/>
</dbReference>
<comment type="subcellular location">
    <subcellularLocation>
        <location evidence="3 16">Cytoplasm</location>
    </subcellularLocation>
</comment>
<feature type="active site" description="Proton donor" evidence="16">
    <location>
        <position position="220"/>
    </location>
</feature>
<keyword evidence="11 16" id="KW-0573">Peptidoglycan synthesis</keyword>
<keyword evidence="19" id="KW-1185">Reference proteome</keyword>
<evidence type="ECO:0000259" key="17">
    <source>
        <dbReference type="PROSITE" id="PS51387"/>
    </source>
</evidence>
<keyword evidence="10 16" id="KW-0133">Cell shape</keyword>
<proteinExistence type="inferred from homology"/>
<evidence type="ECO:0000256" key="5">
    <source>
        <dbReference type="ARBA" id="ARBA00022490"/>
    </source>
</evidence>
<evidence type="ECO:0000256" key="1">
    <source>
        <dbReference type="ARBA" id="ARBA00001974"/>
    </source>
</evidence>
<keyword evidence="6 16" id="KW-0132">Cell division</keyword>
<dbReference type="SUPFAM" id="SSF56176">
    <property type="entry name" value="FAD-binding/transporter-associated domain-like"/>
    <property type="match status" value="1"/>
</dbReference>
<dbReference type="UniPathway" id="UPA00219"/>
<evidence type="ECO:0000256" key="9">
    <source>
        <dbReference type="ARBA" id="ARBA00022857"/>
    </source>
</evidence>
<evidence type="ECO:0000256" key="2">
    <source>
        <dbReference type="ARBA" id="ARBA00003921"/>
    </source>
</evidence>
<evidence type="ECO:0000256" key="13">
    <source>
        <dbReference type="ARBA" id="ARBA00023306"/>
    </source>
</evidence>
<evidence type="ECO:0000256" key="15">
    <source>
        <dbReference type="ARBA" id="ARBA00048914"/>
    </source>
</evidence>
<keyword evidence="13 16" id="KW-0131">Cell cycle</keyword>
<evidence type="ECO:0000256" key="4">
    <source>
        <dbReference type="ARBA" id="ARBA00004752"/>
    </source>
</evidence>
<name>A0A7G9T413_9LACO</name>
<feature type="active site" evidence="16">
    <location>
        <position position="290"/>
    </location>
</feature>
<gene>
    <name evidence="16 18" type="primary">murB</name>
    <name evidence="18" type="ORF">H9L19_05375</name>
</gene>
<dbReference type="AlphaFoldDB" id="A0A7G9T413"/>
<dbReference type="GO" id="GO:0005829">
    <property type="term" value="C:cytosol"/>
    <property type="evidence" value="ECO:0007669"/>
    <property type="project" value="TreeGrafter"/>
</dbReference>
<comment type="cofactor">
    <cofactor evidence="1 16">
        <name>FAD</name>
        <dbReference type="ChEBI" id="CHEBI:57692"/>
    </cofactor>
</comment>
<evidence type="ECO:0000256" key="8">
    <source>
        <dbReference type="ARBA" id="ARBA00022827"/>
    </source>
</evidence>
<evidence type="ECO:0000256" key="16">
    <source>
        <dbReference type="HAMAP-Rule" id="MF_00037"/>
    </source>
</evidence>
<dbReference type="SUPFAM" id="SSF56194">
    <property type="entry name" value="Uridine diphospho-N-Acetylenolpyruvylglucosamine reductase, MurB, C-terminal domain"/>
    <property type="match status" value="1"/>
</dbReference>
<dbReference type="InterPro" id="IPR006094">
    <property type="entry name" value="Oxid_FAD_bind_N"/>
</dbReference>
<dbReference type="InterPro" id="IPR016167">
    <property type="entry name" value="FAD-bd_PCMH_sub1"/>
</dbReference>
<protein>
    <recommendedName>
        <fullName evidence="16">UDP-N-acetylenolpyruvoylglucosamine reductase</fullName>
        <ecNumber evidence="16">1.3.1.98</ecNumber>
    </recommendedName>
    <alternativeName>
        <fullName evidence="16">UDP-N-acetylmuramate dehydrogenase</fullName>
    </alternativeName>
</protein>
<dbReference type="GO" id="GO:0071555">
    <property type="term" value="P:cell wall organization"/>
    <property type="evidence" value="ECO:0007669"/>
    <property type="project" value="UniProtKB-KW"/>
</dbReference>
<evidence type="ECO:0000256" key="11">
    <source>
        <dbReference type="ARBA" id="ARBA00022984"/>
    </source>
</evidence>
<evidence type="ECO:0000256" key="3">
    <source>
        <dbReference type="ARBA" id="ARBA00004496"/>
    </source>
</evidence>
<dbReference type="NCBIfam" id="TIGR00179">
    <property type="entry name" value="murB"/>
    <property type="match status" value="1"/>
</dbReference>
<organism evidence="18 19">
    <name type="scientific">Weissella diestrammenae</name>
    <dbReference type="NCBI Taxonomy" id="1162633"/>
    <lineage>
        <taxon>Bacteria</taxon>
        <taxon>Bacillati</taxon>
        <taxon>Bacillota</taxon>
        <taxon>Bacilli</taxon>
        <taxon>Lactobacillales</taxon>
        <taxon>Lactobacillaceae</taxon>
        <taxon>Weissella</taxon>
    </lineage>
</organism>
<keyword evidence="5 16" id="KW-0963">Cytoplasm</keyword>
<dbReference type="Proteomes" id="UP000515800">
    <property type="component" value="Chromosome"/>
</dbReference>
<keyword evidence="7 16" id="KW-0285">Flavoprotein</keyword>
<dbReference type="KEGG" id="wdi:H9L19_05375"/>
<dbReference type="Gene3D" id="3.30.465.10">
    <property type="match status" value="1"/>
</dbReference>
<keyword evidence="8 16" id="KW-0274">FAD</keyword>
<dbReference type="InterPro" id="IPR003170">
    <property type="entry name" value="MurB"/>
</dbReference>
<evidence type="ECO:0000313" key="18">
    <source>
        <dbReference type="EMBL" id="QNN74838.1"/>
    </source>
</evidence>
<dbReference type="GO" id="GO:0051301">
    <property type="term" value="P:cell division"/>
    <property type="evidence" value="ECO:0007669"/>
    <property type="project" value="UniProtKB-KW"/>
</dbReference>
<keyword evidence="9 16" id="KW-0521">NADP</keyword>
<dbReference type="HAMAP" id="MF_00037">
    <property type="entry name" value="MurB"/>
    <property type="match status" value="1"/>
</dbReference>
<evidence type="ECO:0000313" key="19">
    <source>
        <dbReference type="Proteomes" id="UP000515800"/>
    </source>
</evidence>
<comment type="pathway">
    <text evidence="4 16">Cell wall biogenesis; peptidoglycan biosynthesis.</text>
</comment>
<dbReference type="GO" id="GO:0008360">
    <property type="term" value="P:regulation of cell shape"/>
    <property type="evidence" value="ECO:0007669"/>
    <property type="project" value="UniProtKB-KW"/>
</dbReference>